<dbReference type="SUPFAM" id="SSF140663">
    <property type="entry name" value="TTHA0068-like"/>
    <property type="match status" value="1"/>
</dbReference>
<dbReference type="InterPro" id="IPR005500">
    <property type="entry name" value="DUF309"/>
</dbReference>
<comment type="caution">
    <text evidence="1">The sequence shown here is derived from an EMBL/GenBank/DDBJ whole genome shotgun (WGS) entry which is preliminary data.</text>
</comment>
<evidence type="ECO:0008006" key="3">
    <source>
        <dbReference type="Google" id="ProtNLM"/>
    </source>
</evidence>
<gene>
    <name evidence="1" type="ORF">GCM10007108_11380</name>
</gene>
<name>A0AA37F9R5_9ARCH</name>
<dbReference type="Pfam" id="PF03745">
    <property type="entry name" value="DUF309"/>
    <property type="match status" value="1"/>
</dbReference>
<dbReference type="Gene3D" id="1.10.3450.10">
    <property type="entry name" value="TTHA0068-like"/>
    <property type="match status" value="1"/>
</dbReference>
<evidence type="ECO:0000313" key="2">
    <source>
        <dbReference type="Proteomes" id="UP000632195"/>
    </source>
</evidence>
<dbReference type="EMBL" id="BMNY01000001">
    <property type="protein sequence ID" value="GGM75150.1"/>
    <property type="molecule type" value="Genomic_DNA"/>
</dbReference>
<organism evidence="1 2">
    <name type="scientific">Thermogymnomonas acidicola</name>
    <dbReference type="NCBI Taxonomy" id="399579"/>
    <lineage>
        <taxon>Archaea</taxon>
        <taxon>Methanobacteriati</taxon>
        <taxon>Thermoplasmatota</taxon>
        <taxon>Thermoplasmata</taxon>
        <taxon>Thermoplasmatales</taxon>
        <taxon>Thermogymnomonas</taxon>
    </lineage>
</organism>
<dbReference type="InterPro" id="IPR023203">
    <property type="entry name" value="TTHA0068_sf"/>
</dbReference>
<protein>
    <recommendedName>
        <fullName evidence="3">DUF309 domain-containing protein</fullName>
    </recommendedName>
</protein>
<accession>A0AA37F9R5</accession>
<dbReference type="Proteomes" id="UP000632195">
    <property type="component" value="Unassembled WGS sequence"/>
</dbReference>
<keyword evidence="2" id="KW-1185">Reference proteome</keyword>
<reference evidence="1" key="1">
    <citation type="journal article" date="2014" name="Int. J. Syst. Evol. Microbiol.">
        <title>Complete genome sequence of Corynebacterium casei LMG S-19264T (=DSM 44701T), isolated from a smear-ripened cheese.</title>
        <authorList>
            <consortium name="US DOE Joint Genome Institute (JGI-PGF)"/>
            <person name="Walter F."/>
            <person name="Albersmeier A."/>
            <person name="Kalinowski J."/>
            <person name="Ruckert C."/>
        </authorList>
    </citation>
    <scope>NUCLEOTIDE SEQUENCE</scope>
    <source>
        <strain evidence="1">JCM 13583</strain>
    </source>
</reference>
<reference evidence="1" key="2">
    <citation type="submission" date="2022-09" db="EMBL/GenBank/DDBJ databases">
        <authorList>
            <person name="Sun Q."/>
            <person name="Ohkuma M."/>
        </authorList>
    </citation>
    <scope>NUCLEOTIDE SEQUENCE</scope>
    <source>
        <strain evidence="1">JCM 13583</strain>
    </source>
</reference>
<proteinExistence type="predicted"/>
<dbReference type="AlphaFoldDB" id="A0AA37F9R5"/>
<evidence type="ECO:0000313" key="1">
    <source>
        <dbReference type="EMBL" id="GGM75150.1"/>
    </source>
</evidence>
<sequence length="152" mass="17032">MLRKPIVRRHRECVELDISIPTPLSSIPACCSSCYVFSEGRVADTEGPDIREAISSARFLFSMERYWEAHNVLEGLWREERGKRRDALQAIILVAAAGVKVQMGQDSACRGLLKRAQALSERLGLTSEARLIDMEYPFTFPEDIAGFVLSGQ</sequence>